<evidence type="ECO:0000256" key="2">
    <source>
        <dbReference type="SAM" id="SignalP"/>
    </source>
</evidence>
<dbReference type="AlphaFoldDB" id="A0A840TRC6"/>
<accession>A0A840TRC6</accession>
<dbReference type="PROSITE" id="PS51257">
    <property type="entry name" value="PROKAR_LIPOPROTEIN"/>
    <property type="match status" value="1"/>
</dbReference>
<evidence type="ECO:0000259" key="3">
    <source>
        <dbReference type="Pfam" id="PF22585"/>
    </source>
</evidence>
<dbReference type="Proteomes" id="UP000557307">
    <property type="component" value="Unassembled WGS sequence"/>
</dbReference>
<sequence>MSVIMRLTSTLFRAFLLSTLGVGSCFAQTGSPAEPVRYVGGESVDPSVHEGRLRYAMGVESRQTVRANRTKPELSDGHGWTYNHASNLCYWNDTFYQQYLSNPVDEHIAPGQTLLTTSKDGRTWAQPQVVFPPYQPPAGVKIPTGSTGYMMHQRMGFYVAPDGRLLVLAFYGHTEDPFAEGGIGRVVREAYRDGTFGPIYFIRYNTLPTTDGVLWNETNTSFPFYKKAPDAGFVQACEALLANKLMTQQWWDEDQGLDGFFNLTNAKSALSYYHRKDGQVVALWKRSFVALSPDEGATYSEPVKVPTLVMAGGKMWGQRTDDGRFAISYNPIDIDEYRYPLVVVTGDDGILYDNMLLVQGEVPPRRFYGRWKDFGPCYVRGIVEGNGNPPGHDMWLTYSMNKEDMWVSRVPTPIRYEVKGKVSDSFDKLDLNGPVPDWNIYAPQWAPVAVVSSPGKPGKSLELTDRDPYDYARAIRVFEEGSRVEVKLSVYAAQTTGGLLEIDLTDRYGNRPVRLRFDAQGQIVATDGSTEKVLQAYTSNRWYALTLRANASLRGSYDLLIDGKEVLKGAALAEAVKSVERLSVRTGTYRDLPNRRTPNETPEPPLPGADEPVAASVFYVDDVQCKASK</sequence>
<feature type="chain" id="PRO_5032703124" evidence="2">
    <location>
        <begin position="28"/>
        <end position="629"/>
    </location>
</feature>
<keyword evidence="6" id="KW-1185">Reference proteome</keyword>
<feature type="domain" description="BT-1020-like structural beta-sandwich" evidence="3">
    <location>
        <begin position="438"/>
        <end position="600"/>
    </location>
</feature>
<dbReference type="EMBL" id="JACHGF010000003">
    <property type="protein sequence ID" value="MBB5284102.1"/>
    <property type="molecule type" value="Genomic_DNA"/>
</dbReference>
<dbReference type="SUPFAM" id="SSF50939">
    <property type="entry name" value="Sialidases"/>
    <property type="match status" value="1"/>
</dbReference>
<feature type="signal peptide" evidence="2">
    <location>
        <begin position="1"/>
        <end position="27"/>
    </location>
</feature>
<gene>
    <name evidence="5" type="ORF">HNQ92_002245</name>
</gene>
<evidence type="ECO:0000256" key="1">
    <source>
        <dbReference type="SAM" id="MobiDB-lite"/>
    </source>
</evidence>
<dbReference type="Pfam" id="PF24067">
    <property type="entry name" value="Beta-prop_BT_1020"/>
    <property type="match status" value="1"/>
</dbReference>
<evidence type="ECO:0000313" key="6">
    <source>
        <dbReference type="Proteomes" id="UP000557307"/>
    </source>
</evidence>
<comment type="caution">
    <text evidence="5">The sequence shown here is derived from an EMBL/GenBank/DDBJ whole genome shotgun (WGS) entry which is preliminary data.</text>
</comment>
<reference evidence="5 6" key="1">
    <citation type="submission" date="2020-08" db="EMBL/GenBank/DDBJ databases">
        <title>Genomic Encyclopedia of Type Strains, Phase IV (KMG-IV): sequencing the most valuable type-strain genomes for metagenomic binning, comparative biology and taxonomic classification.</title>
        <authorList>
            <person name="Goeker M."/>
        </authorList>
    </citation>
    <scope>NUCLEOTIDE SEQUENCE [LARGE SCALE GENOMIC DNA]</scope>
    <source>
        <strain evidence="5 6">DSM 105074</strain>
    </source>
</reference>
<dbReference type="InterPro" id="IPR056425">
    <property type="entry name" value="Beta-prop_BT_1020"/>
</dbReference>
<protein>
    <submittedName>
        <fullName evidence="5">Uncharacterized protein</fullName>
    </submittedName>
</protein>
<dbReference type="InterPro" id="IPR054490">
    <property type="entry name" value="BT_1020-like_b-sandwich_1"/>
</dbReference>
<keyword evidence="2" id="KW-0732">Signal</keyword>
<organism evidence="5 6">
    <name type="scientific">Rhabdobacter roseus</name>
    <dbReference type="NCBI Taxonomy" id="1655419"/>
    <lineage>
        <taxon>Bacteria</taxon>
        <taxon>Pseudomonadati</taxon>
        <taxon>Bacteroidota</taxon>
        <taxon>Cytophagia</taxon>
        <taxon>Cytophagales</taxon>
        <taxon>Cytophagaceae</taxon>
        <taxon>Rhabdobacter</taxon>
    </lineage>
</organism>
<evidence type="ECO:0000313" key="5">
    <source>
        <dbReference type="EMBL" id="MBB5284102.1"/>
    </source>
</evidence>
<evidence type="ECO:0000259" key="4">
    <source>
        <dbReference type="Pfam" id="PF24067"/>
    </source>
</evidence>
<feature type="region of interest" description="Disordered" evidence="1">
    <location>
        <begin position="587"/>
        <end position="611"/>
    </location>
</feature>
<dbReference type="InterPro" id="IPR036278">
    <property type="entry name" value="Sialidase_sf"/>
</dbReference>
<proteinExistence type="predicted"/>
<dbReference type="Pfam" id="PF22585">
    <property type="entry name" value="Sialidase-like_CBM"/>
    <property type="match status" value="1"/>
</dbReference>
<feature type="domain" description="BT-1020-like N-terminal beta-propeller" evidence="4">
    <location>
        <begin position="34"/>
        <end position="264"/>
    </location>
</feature>
<name>A0A840TRC6_9BACT</name>